<feature type="domain" description="Mannosylglycerate hydrolase MGH1-like glycoside hydrolase" evidence="2">
    <location>
        <begin position="413"/>
        <end position="516"/>
    </location>
</feature>
<dbReference type="GO" id="GO:0009311">
    <property type="term" value="P:oligosaccharide metabolic process"/>
    <property type="evidence" value="ECO:0007669"/>
    <property type="project" value="InterPro"/>
</dbReference>
<organism evidence="3 4">
    <name type="scientific">Rhizosphaericola mali</name>
    <dbReference type="NCBI Taxonomy" id="2545455"/>
    <lineage>
        <taxon>Bacteria</taxon>
        <taxon>Pseudomonadati</taxon>
        <taxon>Bacteroidota</taxon>
        <taxon>Chitinophagia</taxon>
        <taxon>Chitinophagales</taxon>
        <taxon>Chitinophagaceae</taxon>
        <taxon>Rhizosphaericola</taxon>
    </lineage>
</organism>
<dbReference type="InterPro" id="IPR008928">
    <property type="entry name" value="6-hairpin_glycosidase_sf"/>
</dbReference>
<evidence type="ECO:0000313" key="4">
    <source>
        <dbReference type="Proteomes" id="UP000292424"/>
    </source>
</evidence>
<feature type="domain" description="Glycosyl hydrolase family 63 C-terminal" evidence="1">
    <location>
        <begin position="692"/>
        <end position="776"/>
    </location>
</feature>
<dbReference type="PANTHER" id="PTHR10412">
    <property type="entry name" value="MANNOSYL-OLIGOSACCHARIDE GLUCOSIDASE"/>
    <property type="match status" value="1"/>
</dbReference>
<dbReference type="Pfam" id="PF22422">
    <property type="entry name" value="MGH1-like_GH"/>
    <property type="match status" value="1"/>
</dbReference>
<protein>
    <submittedName>
        <fullName evidence="3">Glucosidase</fullName>
    </submittedName>
</protein>
<dbReference type="SUPFAM" id="SSF48208">
    <property type="entry name" value="Six-hairpin glycosidases"/>
    <property type="match status" value="1"/>
</dbReference>
<dbReference type="InterPro" id="IPR004888">
    <property type="entry name" value="Glycoside_hydrolase_63"/>
</dbReference>
<keyword evidence="4" id="KW-1185">Reference proteome</keyword>
<name>A0A5P2G469_9BACT</name>
<accession>A0A5P2G469</accession>
<dbReference type="AlphaFoldDB" id="A0A5P2G469"/>
<dbReference type="InterPro" id="IPR031335">
    <property type="entry name" value="Glyco_hydro_63_C"/>
</dbReference>
<evidence type="ECO:0000259" key="2">
    <source>
        <dbReference type="Pfam" id="PF22422"/>
    </source>
</evidence>
<dbReference type="InterPro" id="IPR012341">
    <property type="entry name" value="6hp_glycosidase-like_sf"/>
</dbReference>
<gene>
    <name evidence="3" type="ORF">E0W69_015465</name>
</gene>
<sequence>MKEKERLESPDWKKWGPYISNRQWGTVREDYSNNGDAWQYTTYEMGLSKSWRWGEDAIAGISDNKQILCFAPGFWNGKDPFIKERFFGLNNIEGNHGEDIKEILYYLDNTPTHSYMKMLYKYPHEEFPYEQLRKENKRRTKDEPEYELIDTGIFDQDNYFDIFIEYAKNEVEDILIKITAINRSKDTSAPLTILPTVWFRNRWDWGNYHAIPEILAHKEKQISIKHNRLGDWSFYYEKDYKLLFSNNSTNNEKLYGVSNENKYVKDGINEYVVNGNVNAIDPSETGTKAAVLIQEEIPPNESICLRFRLCKGQIDQPFDDFDSIFQTRIHEANDFYTYLQRHIEDQEEKLIQRQAFAGMLWNKQFYKYNVARWLDGDPGRAVPSEGHKNSRNTHWRNIDNQDIISMPDKWEFPWYAAWDLAFHCVSLALVDLEFAKEQLELLTKEWYMHPNGQLPAYEWNFSDTNPPVHAWATWEVYQIEAAQHNGVGDNAFLESIFHKLLFNFTWWVNRKDSQGSNIFSGGFLGLDNIGVFDRSMKMPEGVIFEQADGTSWMAMYALNMMRISLELAENNIVYSHLATKFFEHFLYIAGALMNVIGDKDTGLWDEGDEFFYDQIKGANNETIVLRLRSLVGLIPLFAVSVLKDETLKAIPDFENRMNWFLNHRPDLAKLVSRWDDVGSDKKHLLSLLRGHRTKRLLARMLDPKEFLSNYGVRSMSKIYQENPYTIDIMNMEMKVAYTPGESNDDIFGGNSNWRGPIWMPMNYMIIESLFFLHDYYSDDFKVECPTGSGNMLTLKEIAINIGERLIGIFKKDKYGNRPCIGENQKLQRDANFENLISFNEYFNGDTGKGLGASHQTGWTGLVTNLIYLKGFIQKGKKILE</sequence>
<dbReference type="GO" id="GO:0004573">
    <property type="term" value="F:Glc3Man9GlcNAc2 oligosaccharide glucosidase activity"/>
    <property type="evidence" value="ECO:0007669"/>
    <property type="project" value="InterPro"/>
</dbReference>
<dbReference type="KEGG" id="arac:E0W69_015465"/>
<dbReference type="RefSeq" id="WP_131330953.1">
    <property type="nucleotide sequence ID" value="NZ_CP044016.1"/>
</dbReference>
<reference evidence="3 4" key="1">
    <citation type="submission" date="2019-09" db="EMBL/GenBank/DDBJ databases">
        <title>Complete genome sequence of Arachidicoccus sp. B3-10 isolated from apple orchard soil.</title>
        <authorList>
            <person name="Kim H.S."/>
            <person name="Han K.-I."/>
            <person name="Suh M.K."/>
            <person name="Lee K.C."/>
            <person name="Eom M.K."/>
            <person name="Kim J.-S."/>
            <person name="Kang S.W."/>
            <person name="Sin Y."/>
            <person name="Lee J.-S."/>
        </authorList>
    </citation>
    <scope>NUCLEOTIDE SEQUENCE [LARGE SCALE GENOMIC DNA]</scope>
    <source>
        <strain evidence="3 4">B3-10</strain>
    </source>
</reference>
<dbReference type="Gene3D" id="1.50.10.10">
    <property type="match status" value="1"/>
</dbReference>
<dbReference type="Proteomes" id="UP000292424">
    <property type="component" value="Chromosome"/>
</dbReference>
<proteinExistence type="predicted"/>
<dbReference type="OrthoDB" id="9781878at2"/>
<evidence type="ECO:0000259" key="1">
    <source>
        <dbReference type="Pfam" id="PF03200"/>
    </source>
</evidence>
<dbReference type="PANTHER" id="PTHR10412:SF10">
    <property type="entry name" value="GLYCOSYL HYDROLASE FAMILY 63 C-TERMINAL DOMAIN-CONTAINING PROTEIN"/>
    <property type="match status" value="1"/>
</dbReference>
<dbReference type="EMBL" id="CP044016">
    <property type="protein sequence ID" value="QES89997.1"/>
    <property type="molecule type" value="Genomic_DNA"/>
</dbReference>
<dbReference type="InterPro" id="IPR054491">
    <property type="entry name" value="MGH1-like_GH"/>
</dbReference>
<evidence type="ECO:0000313" key="3">
    <source>
        <dbReference type="EMBL" id="QES89997.1"/>
    </source>
</evidence>
<dbReference type="Pfam" id="PF03200">
    <property type="entry name" value="Glyco_hydro_63"/>
    <property type="match status" value="1"/>
</dbReference>